<dbReference type="AlphaFoldDB" id="A0A511XG27"/>
<feature type="transmembrane region" description="Helical" evidence="1">
    <location>
        <begin position="217"/>
        <end position="237"/>
    </location>
</feature>
<keyword evidence="1" id="KW-0472">Membrane</keyword>
<feature type="transmembrane region" description="Helical" evidence="1">
    <location>
        <begin position="313"/>
        <end position="331"/>
    </location>
</feature>
<keyword evidence="4" id="KW-1185">Reference proteome</keyword>
<dbReference type="Proteomes" id="UP000321746">
    <property type="component" value="Unassembled WGS sequence"/>
</dbReference>
<keyword evidence="1" id="KW-1133">Transmembrane helix</keyword>
<feature type="transmembrane region" description="Helical" evidence="1">
    <location>
        <begin position="279"/>
        <end position="301"/>
    </location>
</feature>
<feature type="transmembrane region" description="Helical" evidence="1">
    <location>
        <begin position="343"/>
        <end position="361"/>
    </location>
</feature>
<feature type="transmembrane region" description="Helical" evidence="1">
    <location>
        <begin position="172"/>
        <end position="197"/>
    </location>
</feature>
<gene>
    <name evidence="3" type="ORF">AOE01nite_01310</name>
</gene>
<keyword evidence="1" id="KW-0812">Transmembrane</keyword>
<feature type="transmembrane region" description="Helical" evidence="1">
    <location>
        <begin position="64"/>
        <end position="84"/>
    </location>
</feature>
<dbReference type="GO" id="GO:0004129">
    <property type="term" value="F:cytochrome-c oxidase activity"/>
    <property type="evidence" value="ECO:0007669"/>
    <property type="project" value="InterPro"/>
</dbReference>
<feature type="domain" description="Cytochrome oxidase subunit I profile" evidence="2">
    <location>
        <begin position="30"/>
        <end position="388"/>
    </location>
</feature>
<organism evidence="3 4">
    <name type="scientific">Acetobacter oeni</name>
    <dbReference type="NCBI Taxonomy" id="304077"/>
    <lineage>
        <taxon>Bacteria</taxon>
        <taxon>Pseudomonadati</taxon>
        <taxon>Pseudomonadota</taxon>
        <taxon>Alphaproteobacteria</taxon>
        <taxon>Acetobacterales</taxon>
        <taxon>Acetobacteraceae</taxon>
        <taxon>Acetobacter</taxon>
    </lineage>
</organism>
<evidence type="ECO:0000313" key="3">
    <source>
        <dbReference type="EMBL" id="GEN61907.1"/>
    </source>
</evidence>
<sequence length="443" mass="45871">MTQASDDLPLTAGFSCRASVPPVSAVSIGLAVGVGIIAGVAGLLQQAGVLPDALNRQAVWFHPVAMLLFVAVPAFLGGFGRLFLARELADSTQDNGGLASLPRMDAISLVLMLTSLAIFISGKGTENSVAAGLLVWSLGAVLQATAIITIILDSCARAGSVALRGYDKHPQVAAFSLLVWTQLFAATGLLFAAPVLAASATRALLGFSGMESIFSSFAMPVTLIVLVAAFGLAAQIFDSAVPPSARSRLIAAAVAGITADGGAVVWARGIFAHQPQSMIMLGVSCLAFVASLAFAGLWMRTLWCRTVSLHKRAGVPLLWVSAFFVLLAGGWCMEMKSGQGLHTAVLSGAVFVLFGAFYSWLETASDTRYSTGLARFQFALLFAGALLSAAGGVVAHSPIQIAGDAAMAVSLGVFLAVLVSALKQHEMGTRLQEPLFSGVEKTR</sequence>
<proteinExistence type="predicted"/>
<dbReference type="Gene3D" id="1.20.210.10">
    <property type="entry name" value="Cytochrome c oxidase-like, subunit I domain"/>
    <property type="match status" value="1"/>
</dbReference>
<accession>A0A511XG27</accession>
<reference evidence="3 4" key="1">
    <citation type="submission" date="2019-07" db="EMBL/GenBank/DDBJ databases">
        <title>Whole genome shotgun sequence of Acetobacter oeni NBRC 105207.</title>
        <authorList>
            <person name="Hosoyama A."/>
            <person name="Uohara A."/>
            <person name="Ohji S."/>
            <person name="Ichikawa N."/>
        </authorList>
    </citation>
    <scope>NUCLEOTIDE SEQUENCE [LARGE SCALE GENOMIC DNA]</scope>
    <source>
        <strain evidence="3 4">NBRC 105207</strain>
    </source>
</reference>
<evidence type="ECO:0000259" key="2">
    <source>
        <dbReference type="PROSITE" id="PS50855"/>
    </source>
</evidence>
<dbReference type="RefSeq" id="WP_173571896.1">
    <property type="nucleotide sequence ID" value="NZ_BJYG01000001.1"/>
</dbReference>
<evidence type="ECO:0000256" key="1">
    <source>
        <dbReference type="SAM" id="Phobius"/>
    </source>
</evidence>
<protein>
    <recommendedName>
        <fullName evidence="2">Cytochrome oxidase subunit I profile domain-containing protein</fullName>
    </recommendedName>
</protein>
<feature type="transmembrane region" description="Helical" evidence="1">
    <location>
        <begin position="401"/>
        <end position="422"/>
    </location>
</feature>
<feature type="transmembrane region" description="Helical" evidence="1">
    <location>
        <begin position="23"/>
        <end position="44"/>
    </location>
</feature>
<dbReference type="InterPro" id="IPR023616">
    <property type="entry name" value="Cyt_c_oxase-like_su1_dom"/>
</dbReference>
<comment type="caution">
    <text evidence="3">The sequence shown here is derived from an EMBL/GenBank/DDBJ whole genome shotgun (WGS) entry which is preliminary data.</text>
</comment>
<feature type="transmembrane region" description="Helical" evidence="1">
    <location>
        <begin position="128"/>
        <end position="152"/>
    </location>
</feature>
<dbReference type="InterPro" id="IPR036927">
    <property type="entry name" value="Cyt_c_oxase-like_su1_sf"/>
</dbReference>
<name>A0A511XG27_9PROT</name>
<feature type="transmembrane region" description="Helical" evidence="1">
    <location>
        <begin position="104"/>
        <end position="122"/>
    </location>
</feature>
<dbReference type="EMBL" id="BJYG01000001">
    <property type="protein sequence ID" value="GEN61907.1"/>
    <property type="molecule type" value="Genomic_DNA"/>
</dbReference>
<feature type="transmembrane region" description="Helical" evidence="1">
    <location>
        <begin position="249"/>
        <end position="267"/>
    </location>
</feature>
<evidence type="ECO:0000313" key="4">
    <source>
        <dbReference type="Proteomes" id="UP000321746"/>
    </source>
</evidence>
<feature type="transmembrane region" description="Helical" evidence="1">
    <location>
        <begin position="373"/>
        <end position="395"/>
    </location>
</feature>
<dbReference type="SUPFAM" id="SSF81442">
    <property type="entry name" value="Cytochrome c oxidase subunit I-like"/>
    <property type="match status" value="1"/>
</dbReference>
<dbReference type="PROSITE" id="PS50855">
    <property type="entry name" value="COX1"/>
    <property type="match status" value="1"/>
</dbReference>